<accession>A0AAV6I4H2</accession>
<dbReference type="SUPFAM" id="SSF81660">
    <property type="entry name" value="Metal cation-transporting ATPase, ATP-binding domain N"/>
    <property type="match status" value="1"/>
</dbReference>
<dbReference type="SFLD" id="SFLDF00027">
    <property type="entry name" value="p-type_atpase"/>
    <property type="match status" value="1"/>
</dbReference>
<feature type="binding site" evidence="14">
    <location>
        <position position="1098"/>
    </location>
    <ligand>
        <name>ATP</name>
        <dbReference type="ChEBI" id="CHEBI:30616"/>
    </ligand>
</feature>
<feature type="binding site" evidence="14">
    <location>
        <position position="985"/>
    </location>
    <ligand>
        <name>ATP</name>
        <dbReference type="ChEBI" id="CHEBI:30616"/>
    </ligand>
</feature>
<comment type="subcellular location">
    <subcellularLocation>
        <location evidence="1 16">Membrane</location>
        <topology evidence="1 16">Multi-pass membrane protein</topology>
    </subcellularLocation>
</comment>
<dbReference type="SFLD" id="SFLDS00003">
    <property type="entry name" value="Haloacid_Dehalogenase"/>
    <property type="match status" value="1"/>
</dbReference>
<feature type="domain" description="P-type ATPase N-terminal" evidence="17">
    <location>
        <begin position="41"/>
        <end position="108"/>
    </location>
</feature>
<evidence type="ECO:0000256" key="4">
    <source>
        <dbReference type="ARBA" id="ARBA00022723"/>
    </source>
</evidence>
<feature type="binding site" evidence="14">
    <location>
        <position position="1121"/>
    </location>
    <ligand>
        <name>ATP</name>
        <dbReference type="ChEBI" id="CHEBI:30616"/>
    </ligand>
</feature>
<comment type="similarity">
    <text evidence="2 16">Belongs to the cation transport ATPase (P-type) (TC 3.A.3) family. Type IV subfamily.</text>
</comment>
<feature type="transmembrane region" description="Helical" evidence="16">
    <location>
        <begin position="1179"/>
        <end position="1196"/>
    </location>
</feature>
<keyword evidence="6 14" id="KW-0067">ATP-binding</keyword>
<dbReference type="GO" id="GO:0045332">
    <property type="term" value="P:phospholipid translocation"/>
    <property type="evidence" value="ECO:0007669"/>
    <property type="project" value="TreeGrafter"/>
</dbReference>
<evidence type="ECO:0000259" key="17">
    <source>
        <dbReference type="Pfam" id="PF16209"/>
    </source>
</evidence>
<dbReference type="InterPro" id="IPR008250">
    <property type="entry name" value="ATPase_P-typ_transduc_dom_A_sf"/>
</dbReference>
<dbReference type="NCBIfam" id="TIGR01494">
    <property type="entry name" value="ATPase_P-type"/>
    <property type="match status" value="1"/>
</dbReference>
<keyword evidence="5 14" id="KW-0547">Nucleotide-binding</keyword>
<dbReference type="GO" id="GO:0016887">
    <property type="term" value="F:ATP hydrolysis activity"/>
    <property type="evidence" value="ECO:0007669"/>
    <property type="project" value="InterPro"/>
</dbReference>
<evidence type="ECO:0000256" key="16">
    <source>
        <dbReference type="RuleBase" id="RU362033"/>
    </source>
</evidence>
<dbReference type="SFLD" id="SFLDG00002">
    <property type="entry name" value="C1.7:_P-type_atpase_like"/>
    <property type="match status" value="1"/>
</dbReference>
<name>A0AAV6I4H2_9ERIC</name>
<feature type="domain" description="P-type ATPase C-terminal" evidence="18">
    <location>
        <begin position="1144"/>
        <end position="1240"/>
    </location>
</feature>
<dbReference type="InterPro" id="IPR044492">
    <property type="entry name" value="P_typ_ATPase_HD_dom"/>
</dbReference>
<dbReference type="PANTHER" id="PTHR24092:SF70">
    <property type="entry name" value="PHOSPHOLIPID-TRANSPORTING ATPASE"/>
    <property type="match status" value="1"/>
</dbReference>
<feature type="binding site" evidence="15">
    <location>
        <position position="683"/>
    </location>
    <ligand>
        <name>Mg(2+)</name>
        <dbReference type="ChEBI" id="CHEBI:18420"/>
    </ligand>
</feature>
<dbReference type="Gene3D" id="3.40.50.1000">
    <property type="entry name" value="HAD superfamily/HAD-like"/>
    <property type="match status" value="1"/>
</dbReference>
<dbReference type="Pfam" id="PF16212">
    <property type="entry name" value="PhoLip_ATPase_C"/>
    <property type="match status" value="1"/>
</dbReference>
<dbReference type="Gene3D" id="2.70.150.10">
    <property type="entry name" value="Calcium-transporting ATPase, cytoplasmic transduction domain A"/>
    <property type="match status" value="1"/>
</dbReference>
<feature type="binding site" evidence="14">
    <location>
        <position position="804"/>
    </location>
    <ligand>
        <name>ATP</name>
        <dbReference type="ChEBI" id="CHEBI:30616"/>
    </ligand>
</feature>
<keyword evidence="4 15" id="KW-0479">Metal-binding</keyword>
<evidence type="ECO:0000256" key="15">
    <source>
        <dbReference type="PIRSR" id="PIRSR606539-3"/>
    </source>
</evidence>
<dbReference type="NCBIfam" id="TIGR01652">
    <property type="entry name" value="ATPase-Plipid"/>
    <property type="match status" value="1"/>
</dbReference>
<dbReference type="Pfam" id="PF13246">
    <property type="entry name" value="Cation_ATPase"/>
    <property type="match status" value="1"/>
</dbReference>
<reference evidence="19" key="1">
    <citation type="submission" date="2020-08" db="EMBL/GenBank/DDBJ databases">
        <title>Plant Genome Project.</title>
        <authorList>
            <person name="Zhang R.-G."/>
        </authorList>
    </citation>
    <scope>NUCLEOTIDE SEQUENCE</scope>
    <source>
        <strain evidence="19">WSP0</strain>
        <tissue evidence="19">Leaf</tissue>
    </source>
</reference>
<evidence type="ECO:0000256" key="6">
    <source>
        <dbReference type="ARBA" id="ARBA00022840"/>
    </source>
</evidence>
<feature type="binding site" evidence="14">
    <location>
        <position position="851"/>
    </location>
    <ligand>
        <name>ATP</name>
        <dbReference type="ChEBI" id="CHEBI:30616"/>
    </ligand>
</feature>
<dbReference type="InterPro" id="IPR023298">
    <property type="entry name" value="ATPase_P-typ_TM_dom_sf"/>
</dbReference>
<evidence type="ECO:0000256" key="12">
    <source>
        <dbReference type="ARBA" id="ARBA00054150"/>
    </source>
</evidence>
<feature type="binding site" evidence="14">
    <location>
        <position position="984"/>
    </location>
    <ligand>
        <name>ATP</name>
        <dbReference type="ChEBI" id="CHEBI:30616"/>
    </ligand>
</feature>
<feature type="binding site" evidence="14">
    <location>
        <position position="874"/>
    </location>
    <ligand>
        <name>ATP</name>
        <dbReference type="ChEBI" id="CHEBI:30616"/>
    </ligand>
</feature>
<dbReference type="PRINTS" id="PR00119">
    <property type="entry name" value="CATATPASE"/>
</dbReference>
<evidence type="ECO:0000256" key="13">
    <source>
        <dbReference type="PIRSR" id="PIRSR606539-1"/>
    </source>
</evidence>
<comment type="cofactor">
    <cofactor evidence="15">
        <name>Mg(2+)</name>
        <dbReference type="ChEBI" id="CHEBI:18420"/>
    </cofactor>
</comment>
<keyword evidence="9 16" id="KW-1133">Transmembrane helix</keyword>
<feature type="binding site" evidence="15">
    <location>
        <position position="685"/>
    </location>
    <ligand>
        <name>Mg(2+)</name>
        <dbReference type="ChEBI" id="CHEBI:18420"/>
    </ligand>
</feature>
<dbReference type="EC" id="7.6.2.1" evidence="16"/>
<dbReference type="SUPFAM" id="SSF81665">
    <property type="entry name" value="Calcium ATPase, transmembrane domain M"/>
    <property type="match status" value="1"/>
</dbReference>
<dbReference type="PROSITE" id="PS00154">
    <property type="entry name" value="ATPASE_E1_E2"/>
    <property type="match status" value="1"/>
</dbReference>
<feature type="transmembrane region" description="Helical" evidence="16">
    <location>
        <begin position="108"/>
        <end position="124"/>
    </location>
</feature>
<comment type="caution">
    <text evidence="19">The sequence shown here is derived from an EMBL/GenBank/DDBJ whole genome shotgun (WGS) entry which is preliminary data.</text>
</comment>
<feature type="active site" description="4-aspartylphosphate intermediate" evidence="13">
    <location>
        <position position="683"/>
    </location>
</feature>
<dbReference type="InterPro" id="IPR006539">
    <property type="entry name" value="P-type_ATPase_IV"/>
</dbReference>
<evidence type="ECO:0000256" key="5">
    <source>
        <dbReference type="ARBA" id="ARBA00022741"/>
    </source>
</evidence>
<feature type="binding site" evidence="14">
    <location>
        <position position="684"/>
    </location>
    <ligand>
        <name>ATP</name>
        <dbReference type="ChEBI" id="CHEBI:30616"/>
    </ligand>
</feature>
<keyword evidence="10 16" id="KW-0472">Membrane</keyword>
<feature type="binding site" evidence="15">
    <location>
        <position position="1122"/>
    </location>
    <ligand>
        <name>Mg(2+)</name>
        <dbReference type="ChEBI" id="CHEBI:18420"/>
    </ligand>
</feature>
<feature type="transmembrane region" description="Helical" evidence="16">
    <location>
        <begin position="84"/>
        <end position="102"/>
    </location>
</feature>
<dbReference type="FunFam" id="3.40.50.1000:FF:000014">
    <property type="entry name" value="Phospholipid-transporting ATPase"/>
    <property type="match status" value="1"/>
</dbReference>
<dbReference type="GO" id="GO:0005524">
    <property type="term" value="F:ATP binding"/>
    <property type="evidence" value="ECO:0007669"/>
    <property type="project" value="UniProtKB-UniRule"/>
</dbReference>
<evidence type="ECO:0000259" key="18">
    <source>
        <dbReference type="Pfam" id="PF16212"/>
    </source>
</evidence>
<dbReference type="Pfam" id="PF16209">
    <property type="entry name" value="PhoLip_ATPase_N"/>
    <property type="match status" value="1"/>
</dbReference>
<dbReference type="EMBL" id="JACTNZ010000012">
    <property type="protein sequence ID" value="KAG5522635.1"/>
    <property type="molecule type" value="Genomic_DNA"/>
</dbReference>
<dbReference type="InterPro" id="IPR023214">
    <property type="entry name" value="HAD_sf"/>
</dbReference>
<feature type="binding site" evidence="14">
    <location>
        <position position="903"/>
    </location>
    <ligand>
        <name>ATP</name>
        <dbReference type="ChEBI" id="CHEBI:30616"/>
    </ligand>
</feature>
<feature type="binding site" evidence="14">
    <location>
        <position position="1122"/>
    </location>
    <ligand>
        <name>ATP</name>
        <dbReference type="ChEBI" id="CHEBI:30616"/>
    </ligand>
</feature>
<keyword evidence="3 16" id="KW-0812">Transmembrane</keyword>
<dbReference type="InterPro" id="IPR032630">
    <property type="entry name" value="P_typ_ATPase_c"/>
</dbReference>
<dbReference type="GO" id="GO:0005886">
    <property type="term" value="C:plasma membrane"/>
    <property type="evidence" value="ECO:0007669"/>
    <property type="project" value="TreeGrafter"/>
</dbReference>
<evidence type="ECO:0000256" key="3">
    <source>
        <dbReference type="ARBA" id="ARBA00022692"/>
    </source>
</evidence>
<dbReference type="InterPro" id="IPR018303">
    <property type="entry name" value="ATPase_P-typ_P_site"/>
</dbReference>
<feature type="transmembrane region" description="Helical" evidence="16">
    <location>
        <begin position="559"/>
        <end position="581"/>
    </location>
</feature>
<evidence type="ECO:0000313" key="20">
    <source>
        <dbReference type="Proteomes" id="UP000823749"/>
    </source>
</evidence>
<sequence length="1313" mass="149302">MAGSSRRKRQHFGRVHSISFRTPSFNGEHSQIGGPGFSRVVFCNDPGCLESTSLKYGTNYVKTTKYTPATFFPKALFEQFRRVANVYFLVCAILSFTALSPYSAVSTVVPFVLVVGVTMGKELLEDLRRKMQHMRSRSADLQVWIDLIQLDKFFEFYTDIPEEKEVKYASRKLYGYVSTWWERLQSNRLRQYKQPIRTWPRMRRLMSDRFLQTNHAQMLYQEYRRKLESKQSFQEFSSSNIISILDKWNGYEIKKEEGDRVELDADKEVVEEIVKEVAIQVDDTKIVTDVGDQVVEDQNNCTLEVVDTNISELHNSKMDDCYKVALQVATVERVDDDIDKPKEEKSIEFITTTTVDEHSLEAIQLSTIGVHVPLEKDILMAGNNFLDTKDIEMNNRTVKVHQGDGSFDYTKWRNLRVGDVIKVEKDNFFPADLILLSSSYDEALCYVETMNLDGETNLKIKRSPEVTNLNEDSTFKDFKAVIRCEDPNANLYSFVGSLEFEGQQHPLSPQQLLLRDSKLKNTDYIYGVVIFTGHDTKVIQNSTAPPSKRSKIEKRTDKLVYLLLLLLVLMSFVGSIFFGIATREDLEDGLMTRWYLRPDDTTIYYDPKRAPIAAVCHFLTALMLYSYLIPISLYVSIEIVKVLQSVFINRDLHMYYEEGDKPASARTSNLNEELGQVETVLSDKTGTLTCNSMEFIKCSIGGTAYGRGVTEVERAMARRKGSPLGQDVSDDDEGGFVEDFSEKETTIKGFNFMDERIMNGNWVNEPRPDIIQKFFRLLAICHTAIPEVDEETGRVSYEAESPDEAAFVIAAREIGFEFFERSQTSISLHEIDPITGRRVDRIYKLLDILEFSSSRKRMSVIVRDDEGKLLLLTKGADRLSKNGREFEEQTREQINEYADAGLRTLVLAYRELDEDEYEEFKEAFTEAKNLVTADREEIIEKVGETIEKDLILLGATAVEDKLQHGVPECIDKLAQAGIKIWVLTGDKMETAINIGFACSLLREGMTQIIINSEAPEFKALEKAGESAISEALKATVLNQMKVGKEQLTESGEGSEALALIIDGKSLAYALEDDVKDLFLDVAIGCASVICCRSSPKQKALVTRLLRNRTRNTTLAIGDGANDVGMLQEADIGIGISGFEGMQAVMSSDIAIAQFRFLERLLLVHGHWCYRRMSSMICYFFYKNIAFGFTLFFYEAYASFSGQAAYNDWYLSFYNVFFTSLPVIALGVFDQDVSSQFCLKHLVLVLIPLGVRSYELLHIDDRVHGFHRSMCSVPVLLARDTVRVDRDFVSVFHLLCRPKAVFPHVSSDDPVDEF</sequence>
<dbReference type="SUPFAM" id="SSF81653">
    <property type="entry name" value="Calcium ATPase, transduction domain A"/>
    <property type="match status" value="1"/>
</dbReference>
<keyword evidence="7 15" id="KW-0460">Magnesium</keyword>
<dbReference type="FunFam" id="3.40.1110.10:FF:000042">
    <property type="entry name" value="Phospholipid-transporting ATPase"/>
    <property type="match status" value="1"/>
</dbReference>
<feature type="binding site" evidence="14">
    <location>
        <position position="685"/>
    </location>
    <ligand>
        <name>ATP</name>
        <dbReference type="ChEBI" id="CHEBI:30616"/>
    </ligand>
</feature>
<feature type="binding site" evidence="14">
    <location>
        <position position="1092"/>
    </location>
    <ligand>
        <name>ATP</name>
        <dbReference type="ChEBI" id="CHEBI:30616"/>
    </ligand>
</feature>
<evidence type="ECO:0000256" key="14">
    <source>
        <dbReference type="PIRSR" id="PIRSR606539-2"/>
    </source>
</evidence>
<evidence type="ECO:0000256" key="10">
    <source>
        <dbReference type="ARBA" id="ARBA00023136"/>
    </source>
</evidence>
<organism evidence="19 20">
    <name type="scientific">Rhododendron griersonianum</name>
    <dbReference type="NCBI Taxonomy" id="479676"/>
    <lineage>
        <taxon>Eukaryota</taxon>
        <taxon>Viridiplantae</taxon>
        <taxon>Streptophyta</taxon>
        <taxon>Embryophyta</taxon>
        <taxon>Tracheophyta</taxon>
        <taxon>Spermatophyta</taxon>
        <taxon>Magnoliopsida</taxon>
        <taxon>eudicotyledons</taxon>
        <taxon>Gunneridae</taxon>
        <taxon>Pentapetalae</taxon>
        <taxon>asterids</taxon>
        <taxon>Ericales</taxon>
        <taxon>Ericaceae</taxon>
        <taxon>Ericoideae</taxon>
        <taxon>Rhodoreae</taxon>
        <taxon>Rhododendron</taxon>
    </lineage>
</organism>
<evidence type="ECO:0000256" key="2">
    <source>
        <dbReference type="ARBA" id="ARBA00008109"/>
    </source>
</evidence>
<evidence type="ECO:0000256" key="9">
    <source>
        <dbReference type="ARBA" id="ARBA00022989"/>
    </source>
</evidence>
<feature type="binding site" evidence="15">
    <location>
        <position position="1118"/>
    </location>
    <ligand>
        <name>Mg(2+)</name>
        <dbReference type="ChEBI" id="CHEBI:18420"/>
    </ligand>
</feature>
<evidence type="ECO:0000256" key="11">
    <source>
        <dbReference type="ARBA" id="ARBA00034036"/>
    </source>
</evidence>
<feature type="binding site" evidence="14">
    <location>
        <position position="986"/>
    </location>
    <ligand>
        <name>ATP</name>
        <dbReference type="ChEBI" id="CHEBI:30616"/>
    </ligand>
</feature>
<dbReference type="InterPro" id="IPR036412">
    <property type="entry name" value="HAD-like_sf"/>
</dbReference>
<dbReference type="GO" id="GO:0140326">
    <property type="term" value="F:ATPase-coupled intramembrane lipid transporter activity"/>
    <property type="evidence" value="ECO:0007669"/>
    <property type="project" value="UniProtKB-EC"/>
</dbReference>
<dbReference type="GO" id="GO:0000287">
    <property type="term" value="F:magnesium ion binding"/>
    <property type="evidence" value="ECO:0007669"/>
    <property type="project" value="UniProtKB-UniRule"/>
</dbReference>
<dbReference type="FunFam" id="2.70.150.10:FF:000023">
    <property type="entry name" value="Phospholipid-transporting ATPase"/>
    <property type="match status" value="1"/>
</dbReference>
<dbReference type="InterPro" id="IPR032631">
    <property type="entry name" value="P-type_ATPase_N"/>
</dbReference>
<gene>
    <name evidence="19" type="ORF">RHGRI_034703</name>
</gene>
<comment type="catalytic activity">
    <reaction evidence="11 16">
        <text>ATP + H2O + phospholipidSide 1 = ADP + phosphate + phospholipidSide 2.</text>
        <dbReference type="EC" id="7.6.2.1"/>
    </reaction>
</comment>
<dbReference type="GO" id="GO:1901703">
    <property type="term" value="P:protein localization involved in auxin polar transport"/>
    <property type="evidence" value="ECO:0007669"/>
    <property type="project" value="UniProtKB-ARBA"/>
</dbReference>
<protein>
    <recommendedName>
        <fullName evidence="16">Phospholipid-transporting ATPase</fullName>
        <ecNumber evidence="16">7.6.2.1</ecNumber>
    </recommendedName>
</protein>
<dbReference type="InterPro" id="IPR001757">
    <property type="entry name" value="P_typ_ATPase"/>
</dbReference>
<evidence type="ECO:0000256" key="7">
    <source>
        <dbReference type="ARBA" id="ARBA00022842"/>
    </source>
</evidence>
<evidence type="ECO:0000256" key="1">
    <source>
        <dbReference type="ARBA" id="ARBA00004141"/>
    </source>
</evidence>
<comment type="function">
    <text evidence="12">Involved in transport of phospholipids.</text>
</comment>
<evidence type="ECO:0000256" key="8">
    <source>
        <dbReference type="ARBA" id="ARBA00022967"/>
    </source>
</evidence>
<proteinExistence type="inferred from homology"/>
<dbReference type="PANTHER" id="PTHR24092">
    <property type="entry name" value="PROBABLE PHOSPHOLIPID-TRANSPORTING ATPASE"/>
    <property type="match status" value="1"/>
</dbReference>
<feature type="transmembrane region" description="Helical" evidence="16">
    <location>
        <begin position="1208"/>
        <end position="1228"/>
    </location>
</feature>
<dbReference type="Gene3D" id="3.40.1110.10">
    <property type="entry name" value="Calcium-transporting ATPase, cytoplasmic domain N"/>
    <property type="match status" value="1"/>
</dbReference>
<evidence type="ECO:0000313" key="19">
    <source>
        <dbReference type="EMBL" id="KAG5522635.1"/>
    </source>
</evidence>
<dbReference type="Proteomes" id="UP000823749">
    <property type="component" value="Chromosome 12"/>
</dbReference>
<keyword evidence="20" id="KW-1185">Reference proteome</keyword>
<keyword evidence="8 16" id="KW-1278">Translocase</keyword>
<feature type="transmembrane region" description="Helical" evidence="16">
    <location>
        <begin position="612"/>
        <end position="635"/>
    </location>
</feature>
<feature type="binding site" evidence="14">
    <location>
        <position position="683"/>
    </location>
    <ligand>
        <name>ATP</name>
        <dbReference type="ChEBI" id="CHEBI:30616"/>
    </ligand>
</feature>
<dbReference type="SUPFAM" id="SSF56784">
    <property type="entry name" value="HAD-like"/>
    <property type="match status" value="1"/>
</dbReference>
<dbReference type="InterPro" id="IPR023299">
    <property type="entry name" value="ATPase_P-typ_cyto_dom_N"/>
</dbReference>